<dbReference type="EMBL" id="PZQS01000001">
    <property type="protein sequence ID" value="PVD38995.1"/>
    <property type="molecule type" value="Genomic_DNA"/>
</dbReference>
<comment type="caution">
    <text evidence="1">The sequence shown here is derived from an EMBL/GenBank/DDBJ whole genome shotgun (WGS) entry which is preliminary data.</text>
</comment>
<gene>
    <name evidence="1" type="ORF">C0Q70_01620</name>
</gene>
<evidence type="ECO:0000313" key="2">
    <source>
        <dbReference type="Proteomes" id="UP000245119"/>
    </source>
</evidence>
<name>A0A2T7PZZ1_POMCA</name>
<dbReference type="Proteomes" id="UP000245119">
    <property type="component" value="Linkage Group LG1"/>
</dbReference>
<protein>
    <submittedName>
        <fullName evidence="1">Uncharacterized protein</fullName>
    </submittedName>
</protein>
<dbReference type="AlphaFoldDB" id="A0A2T7PZZ1"/>
<reference evidence="1 2" key="1">
    <citation type="submission" date="2018-04" db="EMBL/GenBank/DDBJ databases">
        <title>The genome of golden apple snail Pomacea canaliculata provides insight into stress tolerance and invasive adaptation.</title>
        <authorList>
            <person name="Liu C."/>
            <person name="Liu B."/>
            <person name="Ren Y."/>
            <person name="Zhang Y."/>
            <person name="Wang H."/>
            <person name="Li S."/>
            <person name="Jiang F."/>
            <person name="Yin L."/>
            <person name="Zhang G."/>
            <person name="Qian W."/>
            <person name="Fan W."/>
        </authorList>
    </citation>
    <scope>NUCLEOTIDE SEQUENCE [LARGE SCALE GENOMIC DNA]</scope>
    <source>
        <strain evidence="1">SZHN2017</strain>
        <tissue evidence="1">Muscle</tissue>
    </source>
</reference>
<evidence type="ECO:0000313" key="1">
    <source>
        <dbReference type="EMBL" id="PVD38995.1"/>
    </source>
</evidence>
<proteinExistence type="predicted"/>
<organism evidence="1 2">
    <name type="scientific">Pomacea canaliculata</name>
    <name type="common">Golden apple snail</name>
    <dbReference type="NCBI Taxonomy" id="400727"/>
    <lineage>
        <taxon>Eukaryota</taxon>
        <taxon>Metazoa</taxon>
        <taxon>Spiralia</taxon>
        <taxon>Lophotrochozoa</taxon>
        <taxon>Mollusca</taxon>
        <taxon>Gastropoda</taxon>
        <taxon>Caenogastropoda</taxon>
        <taxon>Architaenioglossa</taxon>
        <taxon>Ampullarioidea</taxon>
        <taxon>Ampullariidae</taxon>
        <taxon>Pomacea</taxon>
    </lineage>
</organism>
<keyword evidence="2" id="KW-1185">Reference proteome</keyword>
<sequence>MSASQPLPRHNPVETLRNDKEGNISQSVLISRQVNDLIFIWQNNSVKETTKVFGCLHMTMVCPEPAAELLRLQSREA</sequence>
<accession>A0A2T7PZZ1</accession>